<feature type="transmembrane region" description="Helical" evidence="8">
    <location>
        <begin position="45"/>
        <end position="65"/>
    </location>
</feature>
<dbReference type="GO" id="GO:0005886">
    <property type="term" value="C:plasma membrane"/>
    <property type="evidence" value="ECO:0007669"/>
    <property type="project" value="UniProtKB-SubCell"/>
</dbReference>
<organism evidence="11 12">
    <name type="scientific">Corynebacterium halotolerans YIM 70093 = DSM 44683</name>
    <dbReference type="NCBI Taxonomy" id="1121362"/>
    <lineage>
        <taxon>Bacteria</taxon>
        <taxon>Bacillati</taxon>
        <taxon>Actinomycetota</taxon>
        <taxon>Actinomycetes</taxon>
        <taxon>Mycobacteriales</taxon>
        <taxon>Corynebacteriaceae</taxon>
        <taxon>Corynebacterium</taxon>
    </lineage>
</organism>
<sequence length="904" mass="94104">MVQREDRGRGGRHRPPRGRGTLASFLASPMRVVTWRSVLASRARMLLTVLSVALGTAFISGSLMLTHSLERSFDSIIDAGVEGVDLGVVGSQSSPQGVPFEVIEEIESWPNVRAANVIGDGPGLPSGTRMAGESGIIVIGPDGTPLQVGSSGAHPAAAYPPDRFVGSPPLLRQGEMPETPDEVMINTSAATRAGLAVGDRIQVITPYERVPVSVSGIYDTAGDTAGWVGVMFTPERYLELFTANEHASQIVIATMPGTDPMEVRNRIGRTWPGLTPLLPEQIAERMSGSFAQQLEFVRYILVIFGVIALLVGAFNIANTFAMVVGQRTREFALLRSIGVSTLQIAFSVIMEAAVVGLLGSVLGIAAAGALLAVLAAWFNYTGGDLSSIDFAWTPEAVVVPLLFGVLVTIASAMAPARRAGMLPPVQAFDLSDARSDRPPRLRLFIAGAVAAFGAVFIAGAAIIYGINDVALSVNLRLVAVGIGVGAMFLSLVVSGPTLVSLAGRTLGFVLTAPMGAVGRLARRNAVRNPRRSASSALALALGVGLVACVGTIGATTRASVFGMVESTITAPFVLDGLGGSSVQGQPGMGGPGMSLPVETVQRAEWTTGVDEVGTLMAAPLKANNWDNPQTTVVDGDFTDFMSLGLHEGTPSDGSVPGALISATYASETGLQVGDTIPLTSYEGDPAAAVHIPVEAIYTETAILGHLTVTWGAAQQVLENPESTVTRQSVFVSSDGSVPPDQLRQNLTSVMDPLLVVQVKSKNEYGSSLGTQINQLLTIVYALLALAVIIAGLGIINTLLLSVAERTRELGTLRATGLQRGQIRRMIEVESLILSVHGAVVGIALGTFAGWAAVEVLGSKGMASPEIPWPQIGLMVLGAVGVGVVASIIPAVRAGRIPPLEAIER</sequence>
<evidence type="ECO:0000256" key="5">
    <source>
        <dbReference type="ARBA" id="ARBA00023136"/>
    </source>
</evidence>
<gene>
    <name evidence="11" type="ORF">A605_01990</name>
</gene>
<comment type="subcellular location">
    <subcellularLocation>
        <location evidence="1">Cell membrane</location>
        <topology evidence="1">Multi-pass membrane protein</topology>
    </subcellularLocation>
</comment>
<proteinExistence type="inferred from homology"/>
<evidence type="ECO:0000256" key="2">
    <source>
        <dbReference type="ARBA" id="ARBA00022475"/>
    </source>
</evidence>
<evidence type="ECO:0000256" key="8">
    <source>
        <dbReference type="SAM" id="Phobius"/>
    </source>
</evidence>
<evidence type="ECO:0000256" key="6">
    <source>
        <dbReference type="ARBA" id="ARBA00038076"/>
    </source>
</evidence>
<dbReference type="Pfam" id="PF12704">
    <property type="entry name" value="MacB_PCD"/>
    <property type="match status" value="1"/>
</dbReference>
<evidence type="ECO:0000313" key="12">
    <source>
        <dbReference type="Proteomes" id="UP000011723"/>
    </source>
</evidence>
<evidence type="ECO:0000259" key="10">
    <source>
        <dbReference type="Pfam" id="PF12704"/>
    </source>
</evidence>
<feature type="transmembrane region" description="Helical" evidence="8">
    <location>
        <begin position="296"/>
        <end position="320"/>
    </location>
</feature>
<keyword evidence="5 8" id="KW-0472">Membrane</keyword>
<feature type="transmembrane region" description="Helical" evidence="8">
    <location>
        <begin position="871"/>
        <end position="891"/>
    </location>
</feature>
<dbReference type="KEGG" id="chn:A605_01990"/>
<dbReference type="InterPro" id="IPR003838">
    <property type="entry name" value="ABC3_permease_C"/>
</dbReference>
<reference evidence="11 12" key="1">
    <citation type="journal article" date="2012" name="Stand. Genomic Sci.">
        <title>Genome sequence of the halotolerant bacterium Corynebacterium halotolerans type strain YIM 70093(T) (= DSM 44683(T)).</title>
        <authorList>
            <person name="Ruckert C."/>
            <person name="Albersmeier A."/>
            <person name="Al-Dilaimi A."/>
            <person name="Niehaus K."/>
            <person name="Szczepanowski R."/>
            <person name="Kalinowski J."/>
        </authorList>
    </citation>
    <scope>NUCLEOTIDE SEQUENCE [LARGE SCALE GENOMIC DNA]</scope>
    <source>
        <strain evidence="11">YIM 70093</strain>
    </source>
</reference>
<feature type="transmembrane region" description="Helical" evidence="8">
    <location>
        <begin position="778"/>
        <end position="803"/>
    </location>
</feature>
<feature type="transmembrane region" description="Helical" evidence="8">
    <location>
        <begin position="356"/>
        <end position="378"/>
    </location>
</feature>
<comment type="similarity">
    <text evidence="6">Belongs to the ABC-4 integral membrane protein family.</text>
</comment>
<evidence type="ECO:0000256" key="7">
    <source>
        <dbReference type="SAM" id="MobiDB-lite"/>
    </source>
</evidence>
<evidence type="ECO:0000256" key="3">
    <source>
        <dbReference type="ARBA" id="ARBA00022692"/>
    </source>
</evidence>
<accession>M1NPH3</accession>
<dbReference type="InterPro" id="IPR025857">
    <property type="entry name" value="MacB_PCD"/>
</dbReference>
<keyword evidence="3 8" id="KW-0812">Transmembrane</keyword>
<dbReference type="HOGENOM" id="CLU_012341_1_0_11"/>
<dbReference type="PANTHER" id="PTHR30572">
    <property type="entry name" value="MEMBRANE COMPONENT OF TRANSPORTER-RELATED"/>
    <property type="match status" value="1"/>
</dbReference>
<feature type="domain" description="MacB-like periplasmic core" evidence="10">
    <location>
        <begin position="46"/>
        <end position="268"/>
    </location>
</feature>
<feature type="transmembrane region" description="Helical" evidence="8">
    <location>
        <begin position="390"/>
        <end position="414"/>
    </location>
</feature>
<evidence type="ECO:0008006" key="13">
    <source>
        <dbReference type="Google" id="ProtNLM"/>
    </source>
</evidence>
<evidence type="ECO:0000313" key="11">
    <source>
        <dbReference type="EMBL" id="AGF71412.1"/>
    </source>
</evidence>
<keyword evidence="12" id="KW-1185">Reference proteome</keyword>
<feature type="domain" description="ABC3 transporter permease C-terminal" evidence="9">
    <location>
        <begin position="781"/>
        <end position="898"/>
    </location>
</feature>
<dbReference type="InterPro" id="IPR050250">
    <property type="entry name" value="Macrolide_Exporter_MacB"/>
</dbReference>
<evidence type="ECO:0000259" key="9">
    <source>
        <dbReference type="Pfam" id="PF02687"/>
    </source>
</evidence>
<dbReference type="eggNOG" id="COG0577">
    <property type="taxonomic scope" value="Bacteria"/>
</dbReference>
<feature type="transmembrane region" description="Helical" evidence="8">
    <location>
        <begin position="473"/>
        <end position="495"/>
    </location>
</feature>
<dbReference type="EMBL" id="CP003697">
    <property type="protein sequence ID" value="AGF71412.1"/>
    <property type="molecule type" value="Genomic_DNA"/>
</dbReference>
<feature type="transmembrane region" description="Helical" evidence="8">
    <location>
        <begin position="533"/>
        <end position="554"/>
    </location>
</feature>
<dbReference type="PATRIC" id="fig|1121362.3.peg.393"/>
<protein>
    <recommendedName>
        <fullName evidence="13">ABC transporter permease</fullName>
    </recommendedName>
</protein>
<feature type="transmembrane region" description="Helical" evidence="8">
    <location>
        <begin position="443"/>
        <end position="466"/>
    </location>
</feature>
<evidence type="ECO:0000256" key="1">
    <source>
        <dbReference type="ARBA" id="ARBA00004651"/>
    </source>
</evidence>
<dbReference type="GO" id="GO:0022857">
    <property type="term" value="F:transmembrane transporter activity"/>
    <property type="evidence" value="ECO:0007669"/>
    <property type="project" value="TreeGrafter"/>
</dbReference>
<dbReference type="Pfam" id="PF02687">
    <property type="entry name" value="FtsX"/>
    <property type="match status" value="2"/>
</dbReference>
<keyword evidence="4 8" id="KW-1133">Transmembrane helix</keyword>
<feature type="transmembrane region" description="Helical" evidence="8">
    <location>
        <begin position="831"/>
        <end position="851"/>
    </location>
</feature>
<dbReference type="Proteomes" id="UP000011723">
    <property type="component" value="Chromosome"/>
</dbReference>
<dbReference type="PANTHER" id="PTHR30572:SF4">
    <property type="entry name" value="ABC TRANSPORTER PERMEASE YTRF"/>
    <property type="match status" value="1"/>
</dbReference>
<evidence type="ECO:0000256" key="4">
    <source>
        <dbReference type="ARBA" id="ARBA00022989"/>
    </source>
</evidence>
<name>M1NPH3_9CORY</name>
<dbReference type="STRING" id="1121362.A605_01990"/>
<feature type="region of interest" description="Disordered" evidence="7">
    <location>
        <begin position="1"/>
        <end position="20"/>
    </location>
</feature>
<feature type="domain" description="ABC3 transporter permease C-terminal" evidence="9">
    <location>
        <begin position="303"/>
        <end position="420"/>
    </location>
</feature>
<dbReference type="AlphaFoldDB" id="M1NPH3"/>
<keyword evidence="2" id="KW-1003">Cell membrane</keyword>